<feature type="region of interest" description="Disordered" evidence="2">
    <location>
        <begin position="1"/>
        <end position="77"/>
    </location>
</feature>
<dbReference type="PANTHER" id="PTHR38926:SF5">
    <property type="entry name" value="F-BOX AND LEUCINE-RICH REPEAT PROTEIN 6"/>
    <property type="match status" value="1"/>
</dbReference>
<accession>A0A9W3ABX1</accession>
<dbReference type="SUPFAM" id="SSF81383">
    <property type="entry name" value="F-box domain"/>
    <property type="match status" value="1"/>
</dbReference>
<feature type="domain" description="F-box" evidence="3">
    <location>
        <begin position="149"/>
        <end position="195"/>
    </location>
</feature>
<dbReference type="AlphaFoldDB" id="A0A9W3ABX1"/>
<dbReference type="InterPro" id="IPR006553">
    <property type="entry name" value="Leu-rich_rpt_Cys-con_subtyp"/>
</dbReference>
<dbReference type="OrthoDB" id="2095648at2759"/>
<organism evidence="4 5">
    <name type="scientific">Biomphalaria glabrata</name>
    <name type="common">Bloodfluke planorb</name>
    <name type="synonym">Freshwater snail</name>
    <dbReference type="NCBI Taxonomy" id="6526"/>
    <lineage>
        <taxon>Eukaryota</taxon>
        <taxon>Metazoa</taxon>
        <taxon>Spiralia</taxon>
        <taxon>Lophotrochozoa</taxon>
        <taxon>Mollusca</taxon>
        <taxon>Gastropoda</taxon>
        <taxon>Heterobranchia</taxon>
        <taxon>Euthyneura</taxon>
        <taxon>Panpulmonata</taxon>
        <taxon>Hygrophila</taxon>
        <taxon>Lymnaeoidea</taxon>
        <taxon>Planorbidae</taxon>
        <taxon>Biomphalaria</taxon>
    </lineage>
</organism>
<dbReference type="Pfam" id="PF12937">
    <property type="entry name" value="F-box-like"/>
    <property type="match status" value="1"/>
</dbReference>
<gene>
    <name evidence="5" type="primary">LOC106052054</name>
</gene>
<name>A0A9W3ABX1_BIOGL</name>
<dbReference type="Proteomes" id="UP001165740">
    <property type="component" value="Chromosome 5"/>
</dbReference>
<evidence type="ECO:0000313" key="4">
    <source>
        <dbReference type="Proteomes" id="UP001165740"/>
    </source>
</evidence>
<dbReference type="SMART" id="SM00367">
    <property type="entry name" value="LRR_CC"/>
    <property type="match status" value="5"/>
</dbReference>
<reference evidence="5" key="1">
    <citation type="submission" date="2025-08" db="UniProtKB">
        <authorList>
            <consortium name="RefSeq"/>
        </authorList>
    </citation>
    <scope>IDENTIFICATION</scope>
</reference>
<dbReference type="PROSITE" id="PS50181">
    <property type="entry name" value="FBOX"/>
    <property type="match status" value="1"/>
</dbReference>
<dbReference type="InterPro" id="IPR036047">
    <property type="entry name" value="F-box-like_dom_sf"/>
</dbReference>
<keyword evidence="1" id="KW-0833">Ubl conjugation pathway</keyword>
<dbReference type="RefSeq" id="XP_055884787.1">
    <property type="nucleotide sequence ID" value="XM_056028812.1"/>
</dbReference>
<sequence length="490" mass="56606">MEEERKQSNLNKELSKYRNRNKRTSDVFDDAYDNNNQNRPPCDDSHQCSKRTKREDPHFGSSFQMGPPSIKSESTDEHVTPNTFVSVNSSLASLGAPRILLINQQVNADHQQQPRREASIYHHLLRTPPSIKNNRVYLRRNNDEEYRGFDRFARVSDEIILRIFHHLPRHMMCTCALVCRRWARIVCDVSLWRRMDMGGRPLKVGILKILLERGVEVLRLNRSEVMGDFSSTVQGAPDPRRSPLSEERMYRLQLLDMSMANVKTSLVESMLKFCPNLKKISLENIPVTEQLLINLAVNSPYLEVLNLCMCVGTTAKGLECIFENCTNLTQLNIAWTYMSEEEIKTICQIMPSQMKALDISGNREKLSDQDVETLCQRCSYMQDLDLSDSTEITNLTIDNIAQHLKKLQKISFSRCYSLSPTYVSHLCELRDLKVINVFGMMRDTSLNVLEQNMKRYRVNKEPFSCIARPTPSNCKKIFMWNVSPRHGPCL</sequence>
<keyword evidence="4" id="KW-1185">Reference proteome</keyword>
<dbReference type="SUPFAM" id="SSF52047">
    <property type="entry name" value="RNI-like"/>
    <property type="match status" value="1"/>
</dbReference>
<protein>
    <submittedName>
        <fullName evidence="5">S-phase kinase-associated protein 2-like isoform X1</fullName>
    </submittedName>
</protein>
<dbReference type="OMA" id="CDFTADH"/>
<evidence type="ECO:0000256" key="1">
    <source>
        <dbReference type="ARBA" id="ARBA00022786"/>
    </source>
</evidence>
<evidence type="ECO:0000256" key="2">
    <source>
        <dbReference type="SAM" id="MobiDB-lite"/>
    </source>
</evidence>
<evidence type="ECO:0000313" key="5">
    <source>
        <dbReference type="RefSeq" id="XP_055884787.1"/>
    </source>
</evidence>
<dbReference type="InterPro" id="IPR001810">
    <property type="entry name" value="F-box_dom"/>
</dbReference>
<dbReference type="GeneID" id="106052054"/>
<dbReference type="InterPro" id="IPR032675">
    <property type="entry name" value="LRR_dom_sf"/>
</dbReference>
<dbReference type="PANTHER" id="PTHR38926">
    <property type="entry name" value="F-BOX DOMAIN CONTAINING PROTEIN, EXPRESSED"/>
    <property type="match status" value="1"/>
</dbReference>
<proteinExistence type="predicted"/>
<evidence type="ECO:0000259" key="3">
    <source>
        <dbReference type="PROSITE" id="PS50181"/>
    </source>
</evidence>
<feature type="compositionally biased region" description="Basic and acidic residues" evidence="2">
    <location>
        <begin position="41"/>
        <end position="58"/>
    </location>
</feature>
<dbReference type="SMART" id="SM00256">
    <property type="entry name" value="FBOX"/>
    <property type="match status" value="1"/>
</dbReference>
<dbReference type="Gene3D" id="3.80.10.10">
    <property type="entry name" value="Ribonuclease Inhibitor"/>
    <property type="match status" value="1"/>
</dbReference>